<evidence type="ECO:0000313" key="2">
    <source>
        <dbReference type="EMBL" id="MPL65760.1"/>
    </source>
</evidence>
<gene>
    <name evidence="2" type="ORF">SDC9_11424</name>
</gene>
<dbReference type="AlphaFoldDB" id="A0A644TFX8"/>
<organism evidence="2">
    <name type="scientific">bioreactor metagenome</name>
    <dbReference type="NCBI Taxonomy" id="1076179"/>
    <lineage>
        <taxon>unclassified sequences</taxon>
        <taxon>metagenomes</taxon>
        <taxon>ecological metagenomes</taxon>
    </lineage>
</organism>
<comment type="caution">
    <text evidence="2">The sequence shown here is derived from an EMBL/GenBank/DDBJ whole genome shotgun (WGS) entry which is preliminary data.</text>
</comment>
<proteinExistence type="predicted"/>
<feature type="compositionally biased region" description="Gly residues" evidence="1">
    <location>
        <begin position="1"/>
        <end position="11"/>
    </location>
</feature>
<protein>
    <submittedName>
        <fullName evidence="2">Uncharacterized protein</fullName>
    </submittedName>
</protein>
<accession>A0A644TFX8</accession>
<reference evidence="2" key="1">
    <citation type="submission" date="2019-08" db="EMBL/GenBank/DDBJ databases">
        <authorList>
            <person name="Kucharzyk K."/>
            <person name="Murdoch R.W."/>
            <person name="Higgins S."/>
            <person name="Loffler F."/>
        </authorList>
    </citation>
    <scope>NUCLEOTIDE SEQUENCE</scope>
</reference>
<name>A0A644TFX8_9ZZZZ</name>
<evidence type="ECO:0000256" key="1">
    <source>
        <dbReference type="SAM" id="MobiDB-lite"/>
    </source>
</evidence>
<feature type="region of interest" description="Disordered" evidence="1">
    <location>
        <begin position="1"/>
        <end position="52"/>
    </location>
</feature>
<dbReference type="EMBL" id="VSSQ01000029">
    <property type="protein sequence ID" value="MPL65760.1"/>
    <property type="molecule type" value="Genomic_DNA"/>
</dbReference>
<sequence>MPRGDGTGPMGNGPLSRGRGGCQRMNGYIRNTQDGFGLTNGAPAAPESLESQAERLEAQAATLRNLAKQNRK</sequence>